<evidence type="ECO:0000313" key="2">
    <source>
        <dbReference type="EMBL" id="KKN18682.1"/>
    </source>
</evidence>
<dbReference type="GO" id="GO:0004534">
    <property type="term" value="F:5'-3' RNA exonuclease activity"/>
    <property type="evidence" value="ECO:0007669"/>
    <property type="project" value="TreeGrafter"/>
</dbReference>
<dbReference type="GO" id="GO:0035312">
    <property type="term" value="F:5'-3' DNA exonuclease activity"/>
    <property type="evidence" value="ECO:0007669"/>
    <property type="project" value="TreeGrafter"/>
</dbReference>
<comment type="caution">
    <text evidence="2">The sequence shown here is derived from an EMBL/GenBank/DDBJ whole genome shotgun (WGS) entry which is preliminary data.</text>
</comment>
<evidence type="ECO:0000259" key="1">
    <source>
        <dbReference type="SMART" id="SM00481"/>
    </source>
</evidence>
<organism evidence="2">
    <name type="scientific">marine sediment metagenome</name>
    <dbReference type="NCBI Taxonomy" id="412755"/>
    <lineage>
        <taxon>unclassified sequences</taxon>
        <taxon>metagenomes</taxon>
        <taxon>ecological metagenomes</taxon>
    </lineage>
</organism>
<dbReference type="AlphaFoldDB" id="A0A0F9P2P4"/>
<dbReference type="PANTHER" id="PTHR42924">
    <property type="entry name" value="EXONUCLEASE"/>
    <property type="match status" value="1"/>
</dbReference>
<dbReference type="InterPro" id="IPR004013">
    <property type="entry name" value="PHP_dom"/>
</dbReference>
<gene>
    <name evidence="2" type="ORF">LCGC14_0953250</name>
</gene>
<dbReference type="EMBL" id="LAZR01003404">
    <property type="protein sequence ID" value="KKN18682.1"/>
    <property type="molecule type" value="Genomic_DNA"/>
</dbReference>
<reference evidence="2" key="1">
    <citation type="journal article" date="2015" name="Nature">
        <title>Complex archaea that bridge the gap between prokaryotes and eukaryotes.</title>
        <authorList>
            <person name="Spang A."/>
            <person name="Saw J.H."/>
            <person name="Jorgensen S.L."/>
            <person name="Zaremba-Niedzwiedzka K."/>
            <person name="Martijn J."/>
            <person name="Lind A.E."/>
            <person name="van Eijk R."/>
            <person name="Schleper C."/>
            <person name="Guy L."/>
            <person name="Ettema T.J."/>
        </authorList>
    </citation>
    <scope>NUCLEOTIDE SEQUENCE</scope>
</reference>
<dbReference type="InterPro" id="IPR016195">
    <property type="entry name" value="Pol/histidinol_Pase-like"/>
</dbReference>
<protein>
    <recommendedName>
        <fullName evidence="1">Polymerase/histidinol phosphatase N-terminal domain-containing protein</fullName>
    </recommendedName>
</protein>
<sequence>MNRMTFPRINLHIHSNFSDGKNSIQQIVEGALRSKLNYIAITDHYTDSWKKWVSNLKDDNIISEYLEEITICQKYLIRNNDKNLILQKGLEIDLGSTEQFIKKIQPSEFDLILFEYLETLEGIAFMRNVINSWKNLSKGNINFPILGLAHFDPSYFIHGSIDILINFLKKFKIYFEFNPRYPRFYSRQYELFFEKIKDNNIPVAIGSDSHSVASIDNLEEPLEMIKYYNLEPNFQILIDTLEIRNKF</sequence>
<dbReference type="InterPro" id="IPR003141">
    <property type="entry name" value="Pol/His_phosphatase_N"/>
</dbReference>
<dbReference type="PANTHER" id="PTHR42924:SF3">
    <property type="entry name" value="POLYMERASE_HISTIDINOL PHOSPHATASE N-TERMINAL DOMAIN-CONTAINING PROTEIN"/>
    <property type="match status" value="1"/>
</dbReference>
<dbReference type="Gene3D" id="3.20.20.140">
    <property type="entry name" value="Metal-dependent hydrolases"/>
    <property type="match status" value="1"/>
</dbReference>
<dbReference type="InterPro" id="IPR052018">
    <property type="entry name" value="PHP_domain"/>
</dbReference>
<dbReference type="SUPFAM" id="SSF89550">
    <property type="entry name" value="PHP domain-like"/>
    <property type="match status" value="1"/>
</dbReference>
<feature type="domain" description="Polymerase/histidinol phosphatase N-terminal" evidence="1">
    <location>
        <begin position="9"/>
        <end position="96"/>
    </location>
</feature>
<proteinExistence type="predicted"/>
<dbReference type="SMART" id="SM00481">
    <property type="entry name" value="POLIIIAc"/>
    <property type="match status" value="1"/>
</dbReference>
<accession>A0A0F9P2P4</accession>
<dbReference type="Pfam" id="PF02811">
    <property type="entry name" value="PHP"/>
    <property type="match status" value="1"/>
</dbReference>
<name>A0A0F9P2P4_9ZZZZ</name>